<comment type="similarity">
    <text evidence="1 2">Belongs to the small heat shock protein (HSP20) family.</text>
</comment>
<keyword evidence="5" id="KW-1185">Reference proteome</keyword>
<organism evidence="4 5">
    <name type="scientific">Gracilibacillus halophilus YIM-C55.5</name>
    <dbReference type="NCBI Taxonomy" id="1308866"/>
    <lineage>
        <taxon>Bacteria</taxon>
        <taxon>Bacillati</taxon>
        <taxon>Bacillota</taxon>
        <taxon>Bacilli</taxon>
        <taxon>Bacillales</taxon>
        <taxon>Bacillaceae</taxon>
        <taxon>Gracilibacillus</taxon>
    </lineage>
</organism>
<dbReference type="OrthoDB" id="1806521at2"/>
<evidence type="ECO:0000313" key="4">
    <source>
        <dbReference type="EMBL" id="ENH96757.1"/>
    </source>
</evidence>
<evidence type="ECO:0000256" key="1">
    <source>
        <dbReference type="PROSITE-ProRule" id="PRU00285"/>
    </source>
</evidence>
<dbReference type="EMBL" id="APML01000031">
    <property type="protein sequence ID" value="ENH96757.1"/>
    <property type="molecule type" value="Genomic_DNA"/>
</dbReference>
<sequence length="144" mass="17165">MDPFQHMHDWKHNLDHFFGGDFWNEFDQIVKPPLPAVNLYELENEIICYINLPGIKNSKQIKLYVDDDQLDIKGELFPIEQSGKLIKQEILHGDFSRQIDLPFPVRKDRVQATLKNGLMTVHLHRRMHKQQHKKRIDINELEDE</sequence>
<dbReference type="AlphaFoldDB" id="N4WKR1"/>
<accession>N4WKR1</accession>
<keyword evidence="4" id="KW-0346">Stress response</keyword>
<protein>
    <submittedName>
        <fullName evidence="4">Small heat shock protein</fullName>
    </submittedName>
</protein>
<dbReference type="InterPro" id="IPR002068">
    <property type="entry name" value="A-crystallin/Hsp20_dom"/>
</dbReference>
<dbReference type="STRING" id="1308866.J416_09104"/>
<dbReference type="PATRIC" id="fig|1308866.3.peg.1841"/>
<evidence type="ECO:0000313" key="5">
    <source>
        <dbReference type="Proteomes" id="UP000012283"/>
    </source>
</evidence>
<dbReference type="InterPro" id="IPR008978">
    <property type="entry name" value="HSP20-like_chaperone"/>
</dbReference>
<gene>
    <name evidence="4" type="ORF">J416_09104</name>
</gene>
<dbReference type="Pfam" id="PF00011">
    <property type="entry name" value="HSP20"/>
    <property type="match status" value="1"/>
</dbReference>
<evidence type="ECO:0000256" key="2">
    <source>
        <dbReference type="RuleBase" id="RU003616"/>
    </source>
</evidence>
<dbReference type="Proteomes" id="UP000012283">
    <property type="component" value="Unassembled WGS sequence"/>
</dbReference>
<name>N4WKR1_9BACI</name>
<dbReference type="SUPFAM" id="SSF49764">
    <property type="entry name" value="HSP20-like chaperones"/>
    <property type="match status" value="1"/>
</dbReference>
<dbReference type="Gene3D" id="2.60.40.790">
    <property type="match status" value="1"/>
</dbReference>
<proteinExistence type="inferred from homology"/>
<feature type="domain" description="SHSP" evidence="3">
    <location>
        <begin position="25"/>
        <end position="141"/>
    </location>
</feature>
<evidence type="ECO:0000259" key="3">
    <source>
        <dbReference type="PROSITE" id="PS01031"/>
    </source>
</evidence>
<comment type="caution">
    <text evidence="4">The sequence shown here is derived from an EMBL/GenBank/DDBJ whole genome shotgun (WGS) entry which is preliminary data.</text>
</comment>
<dbReference type="CDD" id="cd06464">
    <property type="entry name" value="ACD_sHsps-like"/>
    <property type="match status" value="1"/>
</dbReference>
<dbReference type="eggNOG" id="COG0071">
    <property type="taxonomic scope" value="Bacteria"/>
</dbReference>
<dbReference type="PROSITE" id="PS01031">
    <property type="entry name" value="SHSP"/>
    <property type="match status" value="1"/>
</dbReference>
<reference evidence="4 5" key="1">
    <citation type="submission" date="2013-03" db="EMBL/GenBank/DDBJ databases">
        <title>Draft genome sequence of Gracibacillus halophilus YIM-C55.5, a moderately halophilic and thermophilic organism from the Xiaochaidamu salt lake.</title>
        <authorList>
            <person name="Sugumar T."/>
            <person name="Polireddy D.R."/>
            <person name="Antony A."/>
            <person name="Madhava Y.R."/>
            <person name="Sivakumar N."/>
        </authorList>
    </citation>
    <scope>NUCLEOTIDE SEQUENCE [LARGE SCALE GENOMIC DNA]</scope>
    <source>
        <strain evidence="4 5">YIM-C55.5</strain>
    </source>
</reference>
<dbReference type="RefSeq" id="WP_003468737.1">
    <property type="nucleotide sequence ID" value="NZ_APML01000031.1"/>
</dbReference>